<comment type="caution">
    <text evidence="8">The sequence shown here is derived from an EMBL/GenBank/DDBJ whole genome shotgun (WGS) entry which is preliminary data.</text>
</comment>
<organism evidence="8 9">
    <name type="scientific">Paludibacterium paludis</name>
    <dbReference type="NCBI Taxonomy" id="1225769"/>
    <lineage>
        <taxon>Bacteria</taxon>
        <taxon>Pseudomonadati</taxon>
        <taxon>Pseudomonadota</taxon>
        <taxon>Betaproteobacteria</taxon>
        <taxon>Neisseriales</taxon>
        <taxon>Chromobacteriaceae</taxon>
        <taxon>Paludibacterium</taxon>
    </lineage>
</organism>
<dbReference type="Proteomes" id="UP000645257">
    <property type="component" value="Unassembled WGS sequence"/>
</dbReference>
<dbReference type="InterPro" id="IPR009057">
    <property type="entry name" value="Homeodomain-like_sf"/>
</dbReference>
<accession>A0A918P5Y1</accession>
<dbReference type="InterPro" id="IPR023772">
    <property type="entry name" value="DNA-bd_HTH_TetR-type_CS"/>
</dbReference>
<keyword evidence="3 5" id="KW-0238">DNA-binding</keyword>
<dbReference type="GO" id="GO:0000976">
    <property type="term" value="F:transcription cis-regulatory region binding"/>
    <property type="evidence" value="ECO:0007669"/>
    <property type="project" value="TreeGrafter"/>
</dbReference>
<keyword evidence="9" id="KW-1185">Reference proteome</keyword>
<evidence type="ECO:0000256" key="2">
    <source>
        <dbReference type="ARBA" id="ARBA00023015"/>
    </source>
</evidence>
<dbReference type="Gene3D" id="1.10.357.10">
    <property type="entry name" value="Tetracycline Repressor, domain 2"/>
    <property type="match status" value="1"/>
</dbReference>
<evidence type="ECO:0000256" key="5">
    <source>
        <dbReference type="PROSITE-ProRule" id="PRU00335"/>
    </source>
</evidence>
<dbReference type="InterPro" id="IPR001647">
    <property type="entry name" value="HTH_TetR"/>
</dbReference>
<keyword evidence="2" id="KW-0805">Transcription regulation</keyword>
<evidence type="ECO:0000256" key="6">
    <source>
        <dbReference type="SAM" id="MobiDB-lite"/>
    </source>
</evidence>
<feature type="domain" description="HTH tetR-type" evidence="7">
    <location>
        <begin position="24"/>
        <end position="84"/>
    </location>
</feature>
<dbReference type="RefSeq" id="WP_189535658.1">
    <property type="nucleotide sequence ID" value="NZ_BMYX01000019.1"/>
</dbReference>
<sequence length="213" mass="23674">MTETIKPPSSGAAPRRAPRQERSRQRVQDILDAAALVIAEVGLEAATLSEVARRANITLASLYRYFPNKAAVVRQLAEHQLAKLREPMARFAQSADIPGDIDTIIDVFADFYRKEPAYREVWSGIGAMPELAALDQEDLLSNVDLMSSTLRERFPHLDEADARAITTMLTRAIGAVLRLAMVMDDRVAEVMLAEVKFMARSYLRARLAPPNPV</sequence>
<evidence type="ECO:0000256" key="3">
    <source>
        <dbReference type="ARBA" id="ARBA00023125"/>
    </source>
</evidence>
<dbReference type="GO" id="GO:0003700">
    <property type="term" value="F:DNA-binding transcription factor activity"/>
    <property type="evidence" value="ECO:0007669"/>
    <property type="project" value="TreeGrafter"/>
</dbReference>
<dbReference type="PANTHER" id="PTHR30055">
    <property type="entry name" value="HTH-TYPE TRANSCRIPTIONAL REGULATOR RUTR"/>
    <property type="match status" value="1"/>
</dbReference>
<evidence type="ECO:0000256" key="1">
    <source>
        <dbReference type="ARBA" id="ARBA00022491"/>
    </source>
</evidence>
<evidence type="ECO:0000313" key="9">
    <source>
        <dbReference type="Proteomes" id="UP000645257"/>
    </source>
</evidence>
<evidence type="ECO:0000259" key="7">
    <source>
        <dbReference type="PROSITE" id="PS50977"/>
    </source>
</evidence>
<evidence type="ECO:0000256" key="4">
    <source>
        <dbReference type="ARBA" id="ARBA00023163"/>
    </source>
</evidence>
<dbReference type="PANTHER" id="PTHR30055:SF226">
    <property type="entry name" value="HTH-TYPE TRANSCRIPTIONAL REGULATOR PKSA"/>
    <property type="match status" value="1"/>
</dbReference>
<reference evidence="8" key="2">
    <citation type="submission" date="2020-09" db="EMBL/GenBank/DDBJ databases">
        <authorList>
            <person name="Sun Q."/>
            <person name="Kim S."/>
        </authorList>
    </citation>
    <scope>NUCLEOTIDE SEQUENCE</scope>
    <source>
        <strain evidence="8">KCTC 32182</strain>
    </source>
</reference>
<dbReference type="InterPro" id="IPR041669">
    <property type="entry name" value="TetR_C_15"/>
</dbReference>
<dbReference type="Pfam" id="PF00440">
    <property type="entry name" value="TetR_N"/>
    <property type="match status" value="1"/>
</dbReference>
<dbReference type="InterPro" id="IPR050109">
    <property type="entry name" value="HTH-type_TetR-like_transc_reg"/>
</dbReference>
<dbReference type="PROSITE" id="PS01081">
    <property type="entry name" value="HTH_TETR_1"/>
    <property type="match status" value="1"/>
</dbReference>
<protein>
    <submittedName>
        <fullName evidence="8">TetR family transcriptional regulator</fullName>
    </submittedName>
</protein>
<dbReference type="EMBL" id="BMYX01000019">
    <property type="protein sequence ID" value="GGY23765.1"/>
    <property type="molecule type" value="Genomic_DNA"/>
</dbReference>
<gene>
    <name evidence="8" type="ORF">GCM10011289_29300</name>
</gene>
<dbReference type="Pfam" id="PF17918">
    <property type="entry name" value="TetR_C_15"/>
    <property type="match status" value="1"/>
</dbReference>
<dbReference type="SUPFAM" id="SSF46689">
    <property type="entry name" value="Homeodomain-like"/>
    <property type="match status" value="1"/>
</dbReference>
<feature type="DNA-binding region" description="H-T-H motif" evidence="5">
    <location>
        <begin position="47"/>
        <end position="66"/>
    </location>
</feature>
<dbReference type="AlphaFoldDB" id="A0A918P5Y1"/>
<dbReference type="PROSITE" id="PS50977">
    <property type="entry name" value="HTH_TETR_2"/>
    <property type="match status" value="1"/>
</dbReference>
<evidence type="ECO:0000313" key="8">
    <source>
        <dbReference type="EMBL" id="GGY23765.1"/>
    </source>
</evidence>
<feature type="region of interest" description="Disordered" evidence="6">
    <location>
        <begin position="1"/>
        <end position="24"/>
    </location>
</feature>
<reference evidence="8" key="1">
    <citation type="journal article" date="2014" name="Int. J. Syst. Evol. Microbiol.">
        <title>Complete genome sequence of Corynebacterium casei LMG S-19264T (=DSM 44701T), isolated from a smear-ripened cheese.</title>
        <authorList>
            <consortium name="US DOE Joint Genome Institute (JGI-PGF)"/>
            <person name="Walter F."/>
            <person name="Albersmeier A."/>
            <person name="Kalinowski J."/>
            <person name="Ruckert C."/>
        </authorList>
    </citation>
    <scope>NUCLEOTIDE SEQUENCE</scope>
    <source>
        <strain evidence="8">KCTC 32182</strain>
    </source>
</reference>
<keyword evidence="1" id="KW-0678">Repressor</keyword>
<name>A0A918P5Y1_9NEIS</name>
<keyword evidence="4" id="KW-0804">Transcription</keyword>
<proteinExistence type="predicted"/>
<dbReference type="PRINTS" id="PR00455">
    <property type="entry name" value="HTHTETR"/>
</dbReference>